<dbReference type="AlphaFoldDB" id="K1RJ77"/>
<proteinExistence type="predicted"/>
<name>K1RJ77_MAGGI</name>
<sequence length="242" mass="27702">MHGATVSSSCCEIWKESPAKSAVVVHRNYQAPRKILTPGKGHRNPKVRRDMDGERGRGTPVRRSETIQMKVWSSQLRRLKRKTESLRKKDEEIKERYLEIKRKAKRVISSTGLLTMDGEDGAIPTKRSKLTTNQEQSAIHDHSKNSRIIEQESSQRKLEGHQSQPSGDDVIIILKRRRSEDEEADAMYAAHLLDIPSKRYKLPQKRHKSGSDIPSQSGRPGSHYPVPFPRTFLKNGRKYTIC</sequence>
<feature type="region of interest" description="Disordered" evidence="2">
    <location>
        <begin position="115"/>
        <end position="168"/>
    </location>
</feature>
<feature type="region of interest" description="Disordered" evidence="2">
    <location>
        <begin position="35"/>
        <end position="62"/>
    </location>
</feature>
<evidence type="ECO:0000313" key="3">
    <source>
        <dbReference type="EMBL" id="EKC34311.1"/>
    </source>
</evidence>
<keyword evidence="1" id="KW-0175">Coiled coil</keyword>
<gene>
    <name evidence="3" type="ORF">CGI_10023412</name>
</gene>
<evidence type="ECO:0000256" key="2">
    <source>
        <dbReference type="SAM" id="MobiDB-lite"/>
    </source>
</evidence>
<feature type="compositionally biased region" description="Basic and acidic residues" evidence="2">
    <location>
        <begin position="47"/>
        <end position="62"/>
    </location>
</feature>
<dbReference type="HOGENOM" id="CLU_1148165_0_0_1"/>
<reference evidence="3" key="1">
    <citation type="journal article" date="2012" name="Nature">
        <title>The oyster genome reveals stress adaptation and complexity of shell formation.</title>
        <authorList>
            <person name="Zhang G."/>
            <person name="Fang X."/>
            <person name="Guo X."/>
            <person name="Li L."/>
            <person name="Luo R."/>
            <person name="Xu F."/>
            <person name="Yang P."/>
            <person name="Zhang L."/>
            <person name="Wang X."/>
            <person name="Qi H."/>
            <person name="Xiong Z."/>
            <person name="Que H."/>
            <person name="Xie Y."/>
            <person name="Holland P.W."/>
            <person name="Paps J."/>
            <person name="Zhu Y."/>
            <person name="Wu F."/>
            <person name="Chen Y."/>
            <person name="Wang J."/>
            <person name="Peng C."/>
            <person name="Meng J."/>
            <person name="Yang L."/>
            <person name="Liu J."/>
            <person name="Wen B."/>
            <person name="Zhang N."/>
            <person name="Huang Z."/>
            <person name="Zhu Q."/>
            <person name="Feng Y."/>
            <person name="Mount A."/>
            <person name="Hedgecock D."/>
            <person name="Xu Z."/>
            <person name="Liu Y."/>
            <person name="Domazet-Loso T."/>
            <person name="Du Y."/>
            <person name="Sun X."/>
            <person name="Zhang S."/>
            <person name="Liu B."/>
            <person name="Cheng P."/>
            <person name="Jiang X."/>
            <person name="Li J."/>
            <person name="Fan D."/>
            <person name="Wang W."/>
            <person name="Fu W."/>
            <person name="Wang T."/>
            <person name="Wang B."/>
            <person name="Zhang J."/>
            <person name="Peng Z."/>
            <person name="Li Y."/>
            <person name="Li N."/>
            <person name="Wang J."/>
            <person name="Chen M."/>
            <person name="He Y."/>
            <person name="Tan F."/>
            <person name="Song X."/>
            <person name="Zheng Q."/>
            <person name="Huang R."/>
            <person name="Yang H."/>
            <person name="Du X."/>
            <person name="Chen L."/>
            <person name="Yang M."/>
            <person name="Gaffney P.M."/>
            <person name="Wang S."/>
            <person name="Luo L."/>
            <person name="She Z."/>
            <person name="Ming Y."/>
            <person name="Huang W."/>
            <person name="Zhang S."/>
            <person name="Huang B."/>
            <person name="Zhang Y."/>
            <person name="Qu T."/>
            <person name="Ni P."/>
            <person name="Miao G."/>
            <person name="Wang J."/>
            <person name="Wang Q."/>
            <person name="Steinberg C.E."/>
            <person name="Wang H."/>
            <person name="Li N."/>
            <person name="Qian L."/>
            <person name="Zhang G."/>
            <person name="Li Y."/>
            <person name="Yang H."/>
            <person name="Liu X."/>
            <person name="Wang J."/>
            <person name="Yin Y."/>
            <person name="Wang J."/>
        </authorList>
    </citation>
    <scope>NUCLEOTIDE SEQUENCE [LARGE SCALE GENOMIC DNA]</scope>
    <source>
        <strain evidence="3">05x7-T-G4-1.051#20</strain>
    </source>
</reference>
<evidence type="ECO:0000256" key="1">
    <source>
        <dbReference type="SAM" id="Coils"/>
    </source>
</evidence>
<dbReference type="InParanoid" id="K1RJ77"/>
<feature type="coiled-coil region" evidence="1">
    <location>
        <begin position="69"/>
        <end position="96"/>
    </location>
</feature>
<feature type="compositionally biased region" description="Basic and acidic residues" evidence="2">
    <location>
        <begin position="138"/>
        <end position="160"/>
    </location>
</feature>
<protein>
    <submittedName>
        <fullName evidence="3">Uncharacterized protein</fullName>
    </submittedName>
</protein>
<feature type="region of interest" description="Disordered" evidence="2">
    <location>
        <begin position="199"/>
        <end position="229"/>
    </location>
</feature>
<feature type="compositionally biased region" description="Basic residues" evidence="2">
    <location>
        <begin position="199"/>
        <end position="208"/>
    </location>
</feature>
<accession>K1RJ77</accession>
<organism evidence="3">
    <name type="scientific">Magallana gigas</name>
    <name type="common">Pacific oyster</name>
    <name type="synonym">Crassostrea gigas</name>
    <dbReference type="NCBI Taxonomy" id="29159"/>
    <lineage>
        <taxon>Eukaryota</taxon>
        <taxon>Metazoa</taxon>
        <taxon>Spiralia</taxon>
        <taxon>Lophotrochozoa</taxon>
        <taxon>Mollusca</taxon>
        <taxon>Bivalvia</taxon>
        <taxon>Autobranchia</taxon>
        <taxon>Pteriomorphia</taxon>
        <taxon>Ostreida</taxon>
        <taxon>Ostreoidea</taxon>
        <taxon>Ostreidae</taxon>
        <taxon>Magallana</taxon>
    </lineage>
</organism>
<dbReference type="EMBL" id="JH817736">
    <property type="protein sequence ID" value="EKC34311.1"/>
    <property type="molecule type" value="Genomic_DNA"/>
</dbReference>